<dbReference type="PANTHER" id="PTHR30126">
    <property type="entry name" value="HTH-TYPE TRANSCRIPTIONAL REGULATOR"/>
    <property type="match status" value="1"/>
</dbReference>
<dbReference type="InterPro" id="IPR036390">
    <property type="entry name" value="WH_DNA-bd_sf"/>
</dbReference>
<keyword evidence="2" id="KW-0805">Transcription regulation</keyword>
<evidence type="ECO:0000256" key="2">
    <source>
        <dbReference type="ARBA" id="ARBA00023015"/>
    </source>
</evidence>
<evidence type="ECO:0000259" key="5">
    <source>
        <dbReference type="PROSITE" id="PS50931"/>
    </source>
</evidence>
<comment type="caution">
    <text evidence="6">The sequence shown here is derived from an EMBL/GenBank/DDBJ whole genome shotgun (WGS) entry which is preliminary data.</text>
</comment>
<sequence>MHMRIDWKAVDFDWNHARAFLATAELGSLSAAAKALNSSQPTLSRQVNALEKQLKVALFERVGKGLELTPSGVELAECVKSMGNAAAHLSLTASGKSELLEGSVCISASESMAAYELPAIISKLRRLEPKITIELVASNVGSDLKRREADIAIRSYRPEQLDLIAKKIRDDHFYLYAAHSYLNSIANPQTLSDFNSADFIGPPDFQQVMLMLNQRGLRLTPENFPVTTSNHTVYWELVKKGVGVGFIQEHLVQLTDNVEKVLPELGYFPTELWLVTHRELRTNRRIQYVFEFLSKELSKQS</sequence>
<dbReference type="AlphaFoldDB" id="A0A837G9U1"/>
<evidence type="ECO:0000256" key="3">
    <source>
        <dbReference type="ARBA" id="ARBA00023125"/>
    </source>
</evidence>
<evidence type="ECO:0000256" key="1">
    <source>
        <dbReference type="ARBA" id="ARBA00009437"/>
    </source>
</evidence>
<comment type="similarity">
    <text evidence="1">Belongs to the LysR transcriptional regulatory family.</text>
</comment>
<dbReference type="GO" id="GO:0000976">
    <property type="term" value="F:transcription cis-regulatory region binding"/>
    <property type="evidence" value="ECO:0007669"/>
    <property type="project" value="TreeGrafter"/>
</dbReference>
<dbReference type="SUPFAM" id="SSF46785">
    <property type="entry name" value="Winged helix' DNA-binding domain"/>
    <property type="match status" value="1"/>
</dbReference>
<name>A0A837G9U1_9VIBR</name>
<dbReference type="Gene3D" id="3.40.190.290">
    <property type="match status" value="1"/>
</dbReference>
<evidence type="ECO:0000256" key="4">
    <source>
        <dbReference type="ARBA" id="ARBA00023163"/>
    </source>
</evidence>
<dbReference type="InterPro" id="IPR000847">
    <property type="entry name" value="LysR_HTH_N"/>
</dbReference>
<dbReference type="Pfam" id="PF00126">
    <property type="entry name" value="HTH_1"/>
    <property type="match status" value="1"/>
</dbReference>
<protein>
    <submittedName>
        <fullName evidence="6">LysR family transcriptional regulator</fullName>
    </submittedName>
</protein>
<dbReference type="EMBL" id="JXXR01000010">
    <property type="protein sequence ID" value="KJY73912.1"/>
    <property type="molecule type" value="Genomic_DNA"/>
</dbReference>
<dbReference type="InterPro" id="IPR005119">
    <property type="entry name" value="LysR_subst-bd"/>
</dbReference>
<dbReference type="GO" id="GO:0003700">
    <property type="term" value="F:DNA-binding transcription factor activity"/>
    <property type="evidence" value="ECO:0007669"/>
    <property type="project" value="InterPro"/>
</dbReference>
<reference evidence="6" key="1">
    <citation type="journal article" date="2015" name="BMC Genomics">
        <title>Genome mining reveals unlocked bioactive potential of marine Gram-negative bacteria.</title>
        <authorList>
            <person name="Machado H."/>
            <person name="Sonnenschein E.C."/>
            <person name="Melchiorsen J."/>
            <person name="Gram L."/>
        </authorList>
    </citation>
    <scope>NUCLEOTIDE SEQUENCE</scope>
    <source>
        <strain evidence="6">S2052</strain>
    </source>
</reference>
<keyword evidence="4" id="KW-0804">Transcription</keyword>
<dbReference type="Pfam" id="PF03466">
    <property type="entry name" value="LysR_substrate"/>
    <property type="match status" value="1"/>
</dbReference>
<keyword evidence="3" id="KW-0238">DNA-binding</keyword>
<evidence type="ECO:0000313" key="6">
    <source>
        <dbReference type="EMBL" id="KJY73912.1"/>
    </source>
</evidence>
<organism evidence="6">
    <name type="scientific">Vibrio coralliilyticus</name>
    <dbReference type="NCBI Taxonomy" id="190893"/>
    <lineage>
        <taxon>Bacteria</taxon>
        <taxon>Pseudomonadati</taxon>
        <taxon>Pseudomonadota</taxon>
        <taxon>Gammaproteobacteria</taxon>
        <taxon>Vibrionales</taxon>
        <taxon>Vibrionaceae</taxon>
        <taxon>Vibrio</taxon>
    </lineage>
</organism>
<dbReference type="InterPro" id="IPR036388">
    <property type="entry name" value="WH-like_DNA-bd_sf"/>
</dbReference>
<proteinExistence type="inferred from homology"/>
<dbReference type="SUPFAM" id="SSF53850">
    <property type="entry name" value="Periplasmic binding protein-like II"/>
    <property type="match status" value="1"/>
</dbReference>
<dbReference type="PROSITE" id="PS50931">
    <property type="entry name" value="HTH_LYSR"/>
    <property type="match status" value="1"/>
</dbReference>
<dbReference type="PRINTS" id="PR00039">
    <property type="entry name" value="HTHLYSR"/>
</dbReference>
<dbReference type="PANTHER" id="PTHR30126:SF40">
    <property type="entry name" value="HTH-TYPE TRANSCRIPTIONAL REGULATOR GLTR"/>
    <property type="match status" value="1"/>
</dbReference>
<dbReference type="CDD" id="cd05466">
    <property type="entry name" value="PBP2_LTTR_substrate"/>
    <property type="match status" value="1"/>
</dbReference>
<accession>A0A837G9U1</accession>
<gene>
    <name evidence="6" type="ORF">TW71_09370</name>
</gene>
<dbReference type="Gene3D" id="1.10.10.10">
    <property type="entry name" value="Winged helix-like DNA-binding domain superfamily/Winged helix DNA-binding domain"/>
    <property type="match status" value="1"/>
</dbReference>
<feature type="domain" description="HTH lysR-type" evidence="5">
    <location>
        <begin position="12"/>
        <end position="69"/>
    </location>
</feature>